<evidence type="ECO:0000259" key="3">
    <source>
        <dbReference type="Pfam" id="PF07603"/>
    </source>
</evidence>
<keyword evidence="2" id="KW-0732">Signal</keyword>
<dbReference type="PANTHER" id="PTHR35812:SF1">
    <property type="entry name" value="LIPOPROTEIN"/>
    <property type="match status" value="1"/>
</dbReference>
<dbReference type="RefSeq" id="WP_220104604.1">
    <property type="nucleotide sequence ID" value="NZ_JAHZSS010000016.1"/>
</dbReference>
<dbReference type="InterPro" id="IPR011460">
    <property type="entry name" value="Lcl_C"/>
</dbReference>
<proteinExistence type="predicted"/>
<dbReference type="Proteomes" id="UP001166251">
    <property type="component" value="Unassembled WGS sequence"/>
</dbReference>
<evidence type="ECO:0000256" key="1">
    <source>
        <dbReference type="SAM" id="MobiDB-lite"/>
    </source>
</evidence>
<sequence>MKPLVLSVLIVVLSGCHAHSDDTSMHATSVLVDTGQHQAYTPQGVLLTTQQGLTLWGQDAHYQGAPFSFAISNQQQTVVDTNTNLTWQRVPAEQRMSWQQAGDYCQGLTLADKSDWRLPTVKELVSIEDFSEGWPYLNTDVFSLGDQEIGKHLQFWSSNFYHIGTTHGGAETAFGVNFGTGHVKGYPTGDGDNQRMPPPPKRERASGEVALKGADGETTGDSSDKGNSAHQRRKPRGNPAYKLVRCVQGDEYGVNQFVDNHDGTVTDLATGLMWMKQDSGQALDWQQALDYAEDLMVAGYTDWKLPNIKELQSIVDYSGVYPAIDSSVFNTTDNDAYFWSSTSAYFSKFGPEEKRKPYWAWYVAFGYAVGPDGKDTHGAGAVRYDTKQANGPMGADAERIYNFARAVRQIDIP</sequence>
<dbReference type="PANTHER" id="PTHR35812">
    <property type="entry name" value="LIPOPROTEIN"/>
    <property type="match status" value="1"/>
</dbReference>
<feature type="domain" description="Lcl C-terminal" evidence="3">
    <location>
        <begin position="76"/>
        <end position="188"/>
    </location>
</feature>
<comment type="caution">
    <text evidence="4">The sequence shown here is derived from an EMBL/GenBank/DDBJ whole genome shotgun (WGS) entry which is preliminary data.</text>
</comment>
<gene>
    <name evidence="4" type="ORF">K0504_12860</name>
</gene>
<evidence type="ECO:0000256" key="2">
    <source>
        <dbReference type="SAM" id="SignalP"/>
    </source>
</evidence>
<reference evidence="4" key="1">
    <citation type="submission" date="2021-07" db="EMBL/GenBank/DDBJ databases">
        <title>Neiella marina sp. nov., isolated from the intestinal content of sea cucumber Apostichopus japonicus.</title>
        <authorList>
            <person name="Bai X."/>
        </authorList>
    </citation>
    <scope>NUCLEOTIDE SEQUENCE</scope>
    <source>
        <strain evidence="4">126</strain>
    </source>
</reference>
<feature type="domain" description="Lcl C-terminal" evidence="3">
    <location>
        <begin position="263"/>
        <end position="371"/>
    </location>
</feature>
<evidence type="ECO:0000313" key="4">
    <source>
        <dbReference type="EMBL" id="MBW8191930.1"/>
    </source>
</evidence>
<feature type="chain" id="PRO_5046898629" evidence="2">
    <location>
        <begin position="19"/>
        <end position="413"/>
    </location>
</feature>
<dbReference type="PROSITE" id="PS51257">
    <property type="entry name" value="PROKAR_LIPOPROTEIN"/>
    <property type="match status" value="1"/>
</dbReference>
<accession>A0ABS7EI85</accession>
<feature type="signal peptide" evidence="2">
    <location>
        <begin position="1"/>
        <end position="18"/>
    </location>
</feature>
<evidence type="ECO:0000313" key="5">
    <source>
        <dbReference type="Proteomes" id="UP001166251"/>
    </source>
</evidence>
<protein>
    <submittedName>
        <fullName evidence="4">DUF1566 domain-containing protein</fullName>
    </submittedName>
</protein>
<keyword evidence="5" id="KW-1185">Reference proteome</keyword>
<organism evidence="4 5">
    <name type="scientific">Neiella holothuriorum</name>
    <dbReference type="NCBI Taxonomy" id="2870530"/>
    <lineage>
        <taxon>Bacteria</taxon>
        <taxon>Pseudomonadati</taxon>
        <taxon>Pseudomonadota</taxon>
        <taxon>Gammaproteobacteria</taxon>
        <taxon>Alteromonadales</taxon>
        <taxon>Echinimonadaceae</taxon>
        <taxon>Neiella</taxon>
    </lineage>
</organism>
<feature type="region of interest" description="Disordered" evidence="1">
    <location>
        <begin position="185"/>
        <end position="240"/>
    </location>
</feature>
<dbReference type="Pfam" id="PF07603">
    <property type="entry name" value="Lcl_C"/>
    <property type="match status" value="2"/>
</dbReference>
<dbReference type="EMBL" id="JAHZSS010000016">
    <property type="protein sequence ID" value="MBW8191930.1"/>
    <property type="molecule type" value="Genomic_DNA"/>
</dbReference>
<name>A0ABS7EI85_9GAMM</name>
<feature type="compositionally biased region" description="Polar residues" evidence="1">
    <location>
        <begin position="219"/>
        <end position="229"/>
    </location>
</feature>